<evidence type="ECO:0000256" key="3">
    <source>
        <dbReference type="ARBA" id="ARBA00022991"/>
    </source>
</evidence>
<dbReference type="AlphaFoldDB" id="A0A502CA29"/>
<dbReference type="SUPFAM" id="SSF55785">
    <property type="entry name" value="PYP-like sensor domain (PAS domain)"/>
    <property type="match status" value="1"/>
</dbReference>
<dbReference type="SUPFAM" id="SSF46894">
    <property type="entry name" value="C-terminal effector domain of the bipartite response regulators"/>
    <property type="match status" value="1"/>
</dbReference>
<name>A0A502CA29_9SPHN</name>
<evidence type="ECO:0000259" key="5">
    <source>
        <dbReference type="PROSITE" id="PS50112"/>
    </source>
</evidence>
<keyword evidence="3" id="KW-0157">Chromophore</keyword>
<evidence type="ECO:0000256" key="1">
    <source>
        <dbReference type="ARBA" id="ARBA00022630"/>
    </source>
</evidence>
<evidence type="ECO:0000313" key="7">
    <source>
        <dbReference type="Proteomes" id="UP000318413"/>
    </source>
</evidence>
<gene>
    <name evidence="6" type="ORF">EAH84_13650</name>
</gene>
<dbReference type="Pfam" id="PF13426">
    <property type="entry name" value="PAS_9"/>
    <property type="match status" value="1"/>
</dbReference>
<dbReference type="NCBIfam" id="TIGR00229">
    <property type="entry name" value="sensory_box"/>
    <property type="match status" value="1"/>
</dbReference>
<dbReference type="GO" id="GO:0003677">
    <property type="term" value="F:DNA binding"/>
    <property type="evidence" value="ECO:0007669"/>
    <property type="project" value="InterPro"/>
</dbReference>
<feature type="domain" description="PAS" evidence="5">
    <location>
        <begin position="34"/>
        <end position="83"/>
    </location>
</feature>
<keyword evidence="2" id="KW-0288">FMN</keyword>
<dbReference type="Gene3D" id="3.30.450.20">
    <property type="entry name" value="PAS domain"/>
    <property type="match status" value="1"/>
</dbReference>
<dbReference type="OrthoDB" id="7991996at2"/>
<dbReference type="SMART" id="SM00091">
    <property type="entry name" value="PAS"/>
    <property type="match status" value="1"/>
</dbReference>
<dbReference type="Gene3D" id="1.10.10.10">
    <property type="entry name" value="Winged helix-like DNA-binding domain superfamily/Winged helix DNA-binding domain"/>
    <property type="match status" value="1"/>
</dbReference>
<dbReference type="PROSITE" id="PS50043">
    <property type="entry name" value="HTH_LUXR_2"/>
    <property type="match status" value="1"/>
</dbReference>
<dbReference type="CDD" id="cd06170">
    <property type="entry name" value="LuxR_C_like"/>
    <property type="match status" value="1"/>
</dbReference>
<organism evidence="6 7">
    <name type="scientific">Sphingomonas oligophenolica</name>
    <dbReference type="NCBI Taxonomy" id="301154"/>
    <lineage>
        <taxon>Bacteria</taxon>
        <taxon>Pseudomonadati</taxon>
        <taxon>Pseudomonadota</taxon>
        <taxon>Alphaproteobacteria</taxon>
        <taxon>Sphingomonadales</taxon>
        <taxon>Sphingomonadaceae</taxon>
        <taxon>Sphingomonas</taxon>
    </lineage>
</organism>
<keyword evidence="1" id="KW-0285">Flavoprotein</keyword>
<accession>A0A502CA29</accession>
<evidence type="ECO:0000259" key="4">
    <source>
        <dbReference type="PROSITE" id="PS50043"/>
    </source>
</evidence>
<reference evidence="6 7" key="1">
    <citation type="journal article" date="2019" name="Environ. Microbiol.">
        <title>Species interactions and distinct microbial communities in high Arctic permafrost affected cryosols are associated with the CH4 and CO2 gas fluxes.</title>
        <authorList>
            <person name="Altshuler I."/>
            <person name="Hamel J."/>
            <person name="Turney S."/>
            <person name="Magnuson E."/>
            <person name="Levesque R."/>
            <person name="Greer C."/>
            <person name="Whyte L.G."/>
        </authorList>
    </citation>
    <scope>NUCLEOTIDE SEQUENCE [LARGE SCALE GENOMIC DNA]</scope>
    <source>
        <strain evidence="6 7">S5.1</strain>
    </source>
</reference>
<keyword evidence="7" id="KW-1185">Reference proteome</keyword>
<dbReference type="Proteomes" id="UP000318413">
    <property type="component" value="Unassembled WGS sequence"/>
</dbReference>
<dbReference type="InterPro" id="IPR016032">
    <property type="entry name" value="Sig_transdc_resp-reg_C-effctor"/>
</dbReference>
<dbReference type="PANTHER" id="PTHR47429">
    <property type="entry name" value="PROTEIN TWIN LOV 1"/>
    <property type="match status" value="1"/>
</dbReference>
<dbReference type="InterPro" id="IPR000792">
    <property type="entry name" value="Tscrpt_reg_LuxR_C"/>
</dbReference>
<dbReference type="CDD" id="cd00130">
    <property type="entry name" value="PAS"/>
    <property type="match status" value="1"/>
</dbReference>
<dbReference type="PANTHER" id="PTHR47429:SF2">
    <property type="entry name" value="PROTEIN TWIN LOV 1"/>
    <property type="match status" value="1"/>
</dbReference>
<evidence type="ECO:0000256" key="2">
    <source>
        <dbReference type="ARBA" id="ARBA00022643"/>
    </source>
</evidence>
<dbReference type="SMART" id="SM00421">
    <property type="entry name" value="HTH_LUXR"/>
    <property type="match status" value="1"/>
</dbReference>
<dbReference type="Pfam" id="PF00196">
    <property type="entry name" value="GerE"/>
    <property type="match status" value="1"/>
</dbReference>
<sequence>MARQVVVMPPSDRHFRLVADSPIPSVISDPRLPDNPIVACNDAFCELTGYPVEDVVGRNCRFLSGPATEPWLTEEIRRGVREHHPVLVEILNYKRSGQPFRNAVLVAPIYDEQDALLYFLGSQVEIDAGAPSPSSMRRIRAADMVKALSRRQGQVLKLVADGLLNKQIAAELGLAEKTIKMHRAILMKRLELQTTADLIRLAVEAGL</sequence>
<evidence type="ECO:0000313" key="6">
    <source>
        <dbReference type="EMBL" id="TPG09632.1"/>
    </source>
</evidence>
<dbReference type="EMBL" id="RCZK01000014">
    <property type="protein sequence ID" value="TPG09632.1"/>
    <property type="molecule type" value="Genomic_DNA"/>
</dbReference>
<dbReference type="RefSeq" id="WP_140872561.1">
    <property type="nucleotide sequence ID" value="NZ_RCZK01000014.1"/>
</dbReference>
<dbReference type="InterPro" id="IPR000014">
    <property type="entry name" value="PAS"/>
</dbReference>
<dbReference type="InterPro" id="IPR036388">
    <property type="entry name" value="WH-like_DNA-bd_sf"/>
</dbReference>
<dbReference type="GO" id="GO:0006355">
    <property type="term" value="P:regulation of DNA-templated transcription"/>
    <property type="evidence" value="ECO:0007669"/>
    <property type="project" value="InterPro"/>
</dbReference>
<dbReference type="PROSITE" id="PS50112">
    <property type="entry name" value="PAS"/>
    <property type="match status" value="1"/>
</dbReference>
<proteinExistence type="predicted"/>
<dbReference type="InterPro" id="IPR035965">
    <property type="entry name" value="PAS-like_dom_sf"/>
</dbReference>
<feature type="domain" description="HTH luxR-type" evidence="4">
    <location>
        <begin position="141"/>
        <end position="206"/>
    </location>
</feature>
<comment type="caution">
    <text evidence="6">The sequence shown here is derived from an EMBL/GenBank/DDBJ whole genome shotgun (WGS) entry which is preliminary data.</text>
</comment>
<dbReference type="PRINTS" id="PR00038">
    <property type="entry name" value="HTHLUXR"/>
</dbReference>
<protein>
    <submittedName>
        <fullName evidence="6">PAS domain-containing protein</fullName>
    </submittedName>
</protein>